<feature type="non-terminal residue" evidence="5">
    <location>
        <position position="245"/>
    </location>
</feature>
<dbReference type="InterPro" id="IPR029000">
    <property type="entry name" value="Cyclophilin-like_dom_sf"/>
</dbReference>
<dbReference type="GO" id="GO:0003755">
    <property type="term" value="F:peptidyl-prolyl cis-trans isomerase activity"/>
    <property type="evidence" value="ECO:0007669"/>
    <property type="project" value="UniProtKB-KW"/>
</dbReference>
<dbReference type="PANTHER" id="PTHR45625:SF4">
    <property type="entry name" value="PEPTIDYLPROLYL ISOMERASE DOMAIN AND WD REPEAT-CONTAINING PROTEIN 1"/>
    <property type="match status" value="1"/>
</dbReference>
<dbReference type="PROSITE" id="PS00170">
    <property type="entry name" value="CSA_PPIASE_1"/>
    <property type="match status" value="1"/>
</dbReference>
<dbReference type="SUPFAM" id="SSF50891">
    <property type="entry name" value="Cyclophilin-like"/>
    <property type="match status" value="1"/>
</dbReference>
<keyword evidence="3" id="KW-0413">Isomerase</keyword>
<sequence>VTEVTQFRVLVSAGCVLFVLALTFVSTAYSQDKKAPDSAIAEIDKFISSKKIDKSSPRWRLGLPKPPQADFGKGDTDYFWNIETNKGSMKVKLWPDIAPMHVSSTIYLTRLGFYDTLPFHRVITGFMAQGGCPLGTGTGSPGFKYSGEFSSSVKHDRPGLLSMANSGPGTDGSQFFLTFKATPWLNNRHTLFGEVVEGLKVLKVLEALGSRTGKTAEALFMKKCTITTEKIVREEFSFAAIDKFI</sequence>
<dbReference type="Gene3D" id="2.40.100.10">
    <property type="entry name" value="Cyclophilin-like"/>
    <property type="match status" value="1"/>
</dbReference>
<dbReference type="AlphaFoldDB" id="A0A382Q998"/>
<dbReference type="EMBL" id="UINC01112563">
    <property type="protein sequence ID" value="SVC81597.1"/>
    <property type="molecule type" value="Genomic_DNA"/>
</dbReference>
<feature type="domain" description="PPIase cyclophilin-type" evidence="4">
    <location>
        <begin position="83"/>
        <end position="226"/>
    </location>
</feature>
<feature type="non-terminal residue" evidence="5">
    <location>
        <position position="1"/>
    </location>
</feature>
<evidence type="ECO:0000313" key="5">
    <source>
        <dbReference type="EMBL" id="SVC81597.1"/>
    </source>
</evidence>
<gene>
    <name evidence="5" type="ORF">METZ01_LOCUS334451</name>
</gene>
<dbReference type="InterPro" id="IPR020892">
    <property type="entry name" value="Cyclophilin-type_PPIase_CS"/>
</dbReference>
<dbReference type="PROSITE" id="PS50072">
    <property type="entry name" value="CSA_PPIASE_2"/>
    <property type="match status" value="1"/>
</dbReference>
<dbReference type="GO" id="GO:0006457">
    <property type="term" value="P:protein folding"/>
    <property type="evidence" value="ECO:0007669"/>
    <property type="project" value="InterPro"/>
</dbReference>
<dbReference type="InterPro" id="IPR044666">
    <property type="entry name" value="Cyclophilin_A-like"/>
</dbReference>
<dbReference type="CDD" id="cd00317">
    <property type="entry name" value="cyclophilin"/>
    <property type="match status" value="1"/>
</dbReference>
<accession>A0A382Q998</accession>
<organism evidence="5">
    <name type="scientific">marine metagenome</name>
    <dbReference type="NCBI Taxonomy" id="408172"/>
    <lineage>
        <taxon>unclassified sequences</taxon>
        <taxon>metagenomes</taxon>
        <taxon>ecological metagenomes</taxon>
    </lineage>
</organism>
<evidence type="ECO:0000256" key="2">
    <source>
        <dbReference type="ARBA" id="ARBA00023110"/>
    </source>
</evidence>
<dbReference type="EC" id="5.2.1.8" evidence="1"/>
<reference evidence="5" key="1">
    <citation type="submission" date="2018-05" db="EMBL/GenBank/DDBJ databases">
        <authorList>
            <person name="Lanie J.A."/>
            <person name="Ng W.-L."/>
            <person name="Kazmierczak K.M."/>
            <person name="Andrzejewski T.M."/>
            <person name="Davidsen T.M."/>
            <person name="Wayne K.J."/>
            <person name="Tettelin H."/>
            <person name="Glass J.I."/>
            <person name="Rusch D."/>
            <person name="Podicherti R."/>
            <person name="Tsui H.-C.T."/>
            <person name="Winkler M.E."/>
        </authorList>
    </citation>
    <scope>NUCLEOTIDE SEQUENCE</scope>
</reference>
<dbReference type="InterPro" id="IPR002130">
    <property type="entry name" value="Cyclophilin-type_PPIase_dom"/>
</dbReference>
<dbReference type="PANTHER" id="PTHR45625">
    <property type="entry name" value="PEPTIDYL-PROLYL CIS-TRANS ISOMERASE-RELATED"/>
    <property type="match status" value="1"/>
</dbReference>
<keyword evidence="2" id="KW-0697">Rotamase</keyword>
<evidence type="ECO:0000256" key="3">
    <source>
        <dbReference type="ARBA" id="ARBA00023235"/>
    </source>
</evidence>
<evidence type="ECO:0000256" key="1">
    <source>
        <dbReference type="ARBA" id="ARBA00013194"/>
    </source>
</evidence>
<dbReference type="Pfam" id="PF00160">
    <property type="entry name" value="Pro_isomerase"/>
    <property type="match status" value="1"/>
</dbReference>
<name>A0A382Q998_9ZZZZ</name>
<evidence type="ECO:0000259" key="4">
    <source>
        <dbReference type="PROSITE" id="PS50072"/>
    </source>
</evidence>
<dbReference type="PRINTS" id="PR00153">
    <property type="entry name" value="CSAPPISMRASE"/>
</dbReference>
<protein>
    <recommendedName>
        <fullName evidence="1">peptidylprolyl isomerase</fullName>
        <ecNumber evidence="1">5.2.1.8</ecNumber>
    </recommendedName>
</protein>
<proteinExistence type="predicted"/>